<dbReference type="OMA" id="EWMRTIT"/>
<dbReference type="GeneID" id="110983826"/>
<name>A0A8B7Z0G9_ACAPL</name>
<keyword evidence="11" id="KW-1185">Reference proteome</keyword>
<organism evidence="11 12">
    <name type="scientific">Acanthaster planci</name>
    <name type="common">Crown-of-thorns starfish</name>
    <dbReference type="NCBI Taxonomy" id="133434"/>
    <lineage>
        <taxon>Eukaryota</taxon>
        <taxon>Metazoa</taxon>
        <taxon>Echinodermata</taxon>
        <taxon>Eleutherozoa</taxon>
        <taxon>Asterozoa</taxon>
        <taxon>Asteroidea</taxon>
        <taxon>Valvatacea</taxon>
        <taxon>Valvatida</taxon>
        <taxon>Acanthasteridae</taxon>
        <taxon>Acanthaster</taxon>
    </lineage>
</organism>
<dbReference type="Pfam" id="PF00001">
    <property type="entry name" value="7tm_1"/>
    <property type="match status" value="1"/>
</dbReference>
<evidence type="ECO:0000256" key="7">
    <source>
        <dbReference type="ARBA" id="ARBA00023224"/>
    </source>
</evidence>
<evidence type="ECO:0000256" key="9">
    <source>
        <dbReference type="SAM" id="Phobius"/>
    </source>
</evidence>
<evidence type="ECO:0000256" key="4">
    <source>
        <dbReference type="ARBA" id="ARBA00023040"/>
    </source>
</evidence>
<dbReference type="InterPro" id="IPR017452">
    <property type="entry name" value="GPCR_Rhodpsn_7TM"/>
</dbReference>
<evidence type="ECO:0000256" key="8">
    <source>
        <dbReference type="SAM" id="MobiDB-lite"/>
    </source>
</evidence>
<evidence type="ECO:0000259" key="10">
    <source>
        <dbReference type="PROSITE" id="PS50262"/>
    </source>
</evidence>
<dbReference type="GO" id="GO:0004930">
    <property type="term" value="F:G protein-coupled receptor activity"/>
    <property type="evidence" value="ECO:0007669"/>
    <property type="project" value="UniProtKB-KW"/>
</dbReference>
<dbReference type="OrthoDB" id="10036964at2759"/>
<comment type="subcellular location">
    <subcellularLocation>
        <location evidence="1">Membrane</location>
        <topology evidence="1">Multi-pass membrane protein</topology>
    </subcellularLocation>
</comment>
<dbReference type="PANTHER" id="PTHR24243:SF208">
    <property type="entry name" value="PYROKININ-1 RECEPTOR"/>
    <property type="match status" value="1"/>
</dbReference>
<feature type="transmembrane region" description="Helical" evidence="9">
    <location>
        <begin position="289"/>
        <end position="314"/>
    </location>
</feature>
<keyword evidence="3 9" id="KW-1133">Transmembrane helix</keyword>
<dbReference type="AlphaFoldDB" id="A0A8B7Z0G9"/>
<dbReference type="KEGG" id="aplc:110983826"/>
<keyword evidence="7" id="KW-0807">Transducer</keyword>
<evidence type="ECO:0000256" key="3">
    <source>
        <dbReference type="ARBA" id="ARBA00022989"/>
    </source>
</evidence>
<feature type="region of interest" description="Disordered" evidence="8">
    <location>
        <begin position="369"/>
        <end position="410"/>
    </location>
</feature>
<reference evidence="12" key="1">
    <citation type="submission" date="2025-08" db="UniProtKB">
        <authorList>
            <consortium name="RefSeq"/>
        </authorList>
    </citation>
    <scope>IDENTIFICATION</scope>
</reference>
<dbReference type="GO" id="GO:0005886">
    <property type="term" value="C:plasma membrane"/>
    <property type="evidence" value="ECO:0007669"/>
    <property type="project" value="TreeGrafter"/>
</dbReference>
<evidence type="ECO:0000256" key="6">
    <source>
        <dbReference type="ARBA" id="ARBA00023170"/>
    </source>
</evidence>
<dbReference type="SUPFAM" id="SSF81321">
    <property type="entry name" value="Family A G protein-coupled receptor-like"/>
    <property type="match status" value="1"/>
</dbReference>
<sequence>MSELNDTLDAIHFIDARTQSICLTMEVTYNLTNEVNAQWFLGTYAYSWSDTLVHTIILPFILSVGLLGNVAFLIVVLRIEWMRTITNCYLVNLAVADMTFLVVSIGEKLHQYTRTPFVYDDLPKGPTGCILVPFTKDLCFFSSLFLVTCISAERFNAACRPLKQRQSKGAKLRARTARLATGAWVLSLAMASLRVSASCCRYRVYCLLWPDNDAYLDYPGVVGECRPAAEWIAIVAKSIQLVLFVLAMAVNTAFYVKITRAVQCTSARPHARRVPSTGSSSIEAKITRMVVATGVVFFLCLAPYELLSALVMILPTFDGNIVSAMQVCRMLVHLNSAINPFIYNVANPRYRRAFRVVFTCSRAGRTREFSQNTKDVPTRPPNANTSDRSTFLKQKSHRGQSTQGFCSTNL</sequence>
<evidence type="ECO:0000313" key="12">
    <source>
        <dbReference type="RefSeq" id="XP_022099098.1"/>
    </source>
</evidence>
<dbReference type="InterPro" id="IPR000276">
    <property type="entry name" value="GPCR_Rhodpsn"/>
</dbReference>
<dbReference type="Proteomes" id="UP000694845">
    <property type="component" value="Unplaced"/>
</dbReference>
<gene>
    <name evidence="12" type="primary">LOC110983826</name>
</gene>
<evidence type="ECO:0000256" key="1">
    <source>
        <dbReference type="ARBA" id="ARBA00004141"/>
    </source>
</evidence>
<dbReference type="Gene3D" id="1.20.1070.10">
    <property type="entry name" value="Rhodopsin 7-helix transmembrane proteins"/>
    <property type="match status" value="1"/>
</dbReference>
<accession>A0A8B7Z0G9</accession>
<feature type="transmembrane region" description="Helical" evidence="9">
    <location>
        <begin position="89"/>
        <end position="110"/>
    </location>
</feature>
<keyword evidence="5 9" id="KW-0472">Membrane</keyword>
<keyword evidence="4" id="KW-0297">G-protein coupled receptor</keyword>
<protein>
    <submittedName>
        <fullName evidence="12">Neuropeptides B/W receptor type 1-like</fullName>
    </submittedName>
</protein>
<feature type="domain" description="G-protein coupled receptors family 1 profile" evidence="10">
    <location>
        <begin position="68"/>
        <end position="343"/>
    </location>
</feature>
<evidence type="ECO:0000256" key="5">
    <source>
        <dbReference type="ARBA" id="ARBA00023136"/>
    </source>
</evidence>
<dbReference type="CDD" id="cd00637">
    <property type="entry name" value="7tm_classA_rhodopsin-like"/>
    <property type="match status" value="1"/>
</dbReference>
<feature type="transmembrane region" description="Helical" evidence="9">
    <location>
        <begin position="231"/>
        <end position="256"/>
    </location>
</feature>
<dbReference type="RefSeq" id="XP_022099098.1">
    <property type="nucleotide sequence ID" value="XM_022243406.1"/>
</dbReference>
<dbReference type="PROSITE" id="PS50262">
    <property type="entry name" value="G_PROTEIN_RECEP_F1_2"/>
    <property type="match status" value="1"/>
</dbReference>
<evidence type="ECO:0000256" key="2">
    <source>
        <dbReference type="ARBA" id="ARBA00022692"/>
    </source>
</evidence>
<evidence type="ECO:0000313" key="11">
    <source>
        <dbReference type="Proteomes" id="UP000694845"/>
    </source>
</evidence>
<keyword evidence="2 9" id="KW-0812">Transmembrane</keyword>
<dbReference type="PRINTS" id="PR00237">
    <property type="entry name" value="GPCRRHODOPSN"/>
</dbReference>
<dbReference type="PANTHER" id="PTHR24243">
    <property type="entry name" value="G-PROTEIN COUPLED RECEPTOR"/>
    <property type="match status" value="1"/>
</dbReference>
<feature type="transmembrane region" description="Helical" evidence="9">
    <location>
        <begin position="56"/>
        <end position="77"/>
    </location>
</feature>
<keyword evidence="6" id="KW-0675">Receptor</keyword>
<proteinExistence type="predicted"/>